<reference evidence="3" key="1">
    <citation type="submission" date="2022-11" db="UniProtKB">
        <authorList>
            <consortium name="WormBaseParasite"/>
        </authorList>
    </citation>
    <scope>IDENTIFICATION</scope>
</reference>
<keyword evidence="1" id="KW-0472">Membrane</keyword>
<organism evidence="2 3">
    <name type="scientific">Panagrolaimus davidi</name>
    <dbReference type="NCBI Taxonomy" id="227884"/>
    <lineage>
        <taxon>Eukaryota</taxon>
        <taxon>Metazoa</taxon>
        <taxon>Ecdysozoa</taxon>
        <taxon>Nematoda</taxon>
        <taxon>Chromadorea</taxon>
        <taxon>Rhabditida</taxon>
        <taxon>Tylenchina</taxon>
        <taxon>Panagrolaimomorpha</taxon>
        <taxon>Panagrolaimoidea</taxon>
        <taxon>Panagrolaimidae</taxon>
        <taxon>Panagrolaimus</taxon>
    </lineage>
</organism>
<evidence type="ECO:0000313" key="3">
    <source>
        <dbReference type="WBParaSite" id="PDA_v2.g8925.t1"/>
    </source>
</evidence>
<keyword evidence="1" id="KW-1133">Transmembrane helix</keyword>
<proteinExistence type="predicted"/>
<evidence type="ECO:0000256" key="1">
    <source>
        <dbReference type="SAM" id="Phobius"/>
    </source>
</evidence>
<dbReference type="WBParaSite" id="PDA_v2.g8925.t1">
    <property type="protein sequence ID" value="PDA_v2.g8925.t1"/>
    <property type="gene ID" value="PDA_v2.g8925"/>
</dbReference>
<keyword evidence="1" id="KW-0812">Transmembrane</keyword>
<protein>
    <submittedName>
        <fullName evidence="3">Uncharacterized protein</fullName>
    </submittedName>
</protein>
<evidence type="ECO:0000313" key="2">
    <source>
        <dbReference type="Proteomes" id="UP000887578"/>
    </source>
</evidence>
<sequence length="91" mass="10334">MLKDSDDVLPFLKTDKPFKNDGASGWKLLIILFAIFVGIYAGFSTPDFAYSLTKDSRPFQLLDEKCYIIGESILEVSFFSKNSMDIRARLI</sequence>
<keyword evidence="2" id="KW-1185">Reference proteome</keyword>
<dbReference type="Proteomes" id="UP000887578">
    <property type="component" value="Unplaced"/>
</dbReference>
<accession>A0A914QXB9</accession>
<feature type="transmembrane region" description="Helical" evidence="1">
    <location>
        <begin position="25"/>
        <end position="43"/>
    </location>
</feature>
<name>A0A914QXB9_9BILA</name>
<dbReference type="AlphaFoldDB" id="A0A914QXB9"/>